<feature type="region of interest" description="Nuclease activity, interacts with RecD and RecA" evidence="15">
    <location>
        <begin position="943"/>
        <end position="1260"/>
    </location>
</feature>
<dbReference type="GO" id="GO:0008854">
    <property type="term" value="F:exodeoxyribonuclease V activity"/>
    <property type="evidence" value="ECO:0007669"/>
    <property type="project" value="UniProtKB-EC"/>
</dbReference>
<dbReference type="HAMAP" id="MF_01485">
    <property type="entry name" value="RecB"/>
    <property type="match status" value="1"/>
</dbReference>
<dbReference type="Gene3D" id="3.90.320.10">
    <property type="match status" value="1"/>
</dbReference>
<dbReference type="Gene3D" id="1.10.3170.10">
    <property type="entry name" value="Recbcd, chain B, domain 2"/>
    <property type="match status" value="1"/>
</dbReference>
<evidence type="ECO:0000256" key="8">
    <source>
        <dbReference type="ARBA" id="ARBA00022840"/>
    </source>
</evidence>
<keyword evidence="9 15" id="KW-0460">Magnesium</keyword>
<evidence type="ECO:0000256" key="2">
    <source>
        <dbReference type="ARBA" id="ARBA00022723"/>
    </source>
</evidence>
<dbReference type="GO" id="GO:0000724">
    <property type="term" value="P:double-strand break repair via homologous recombination"/>
    <property type="evidence" value="ECO:0007669"/>
    <property type="project" value="UniProtKB-UniRule"/>
</dbReference>
<comment type="subunit">
    <text evidence="15">Heterotrimer of RecB, RecC and RecD. All subunits contribute to DNA-binding. Interacts with RecA.</text>
</comment>
<evidence type="ECO:0000256" key="4">
    <source>
        <dbReference type="ARBA" id="ARBA00022763"/>
    </source>
</evidence>
<feature type="binding site" evidence="15">
    <location>
        <position position="1024"/>
    </location>
    <ligand>
        <name>Mg(2+)</name>
        <dbReference type="ChEBI" id="CHEBI:18420"/>
    </ligand>
</feature>
<keyword evidence="7 15" id="KW-0269">Exonuclease</keyword>
<dbReference type="EC" id="3.1.11.5" evidence="15"/>
<feature type="domain" description="UvrD-like helicase C-terminal" evidence="19">
    <location>
        <begin position="515"/>
        <end position="784"/>
    </location>
</feature>
<feature type="domain" description="UvrD-like helicase ATP-binding" evidence="18">
    <location>
        <begin position="1"/>
        <end position="477"/>
    </location>
</feature>
<keyword evidence="11 15" id="KW-0234">DNA repair</keyword>
<evidence type="ECO:0000256" key="1">
    <source>
        <dbReference type="ARBA" id="ARBA00022722"/>
    </source>
</evidence>
<evidence type="ECO:0000256" key="14">
    <source>
        <dbReference type="ARBA" id="ARBA00048988"/>
    </source>
</evidence>
<dbReference type="InterPro" id="IPR027417">
    <property type="entry name" value="P-loop_NTPase"/>
</dbReference>
<comment type="domain">
    <text evidence="15">The N-terminal DNA-binding domain is a ssDNA-dependent ATPase and has ATP-dependent 3'-5' helicase function. This domain interacts with RecC.</text>
</comment>
<dbReference type="Pfam" id="PF12705">
    <property type="entry name" value="PDDEXK_1"/>
    <property type="match status" value="1"/>
</dbReference>
<gene>
    <name evidence="15 20" type="primary">recB</name>
    <name evidence="20" type="ORF">PGB34_18595</name>
</gene>
<comment type="similarity">
    <text evidence="15">Belongs to the helicase family. UvrD subfamily.</text>
</comment>
<feature type="region of interest" description="DNA-binding and helicase activity, interacts with RecC" evidence="15">
    <location>
        <begin position="1"/>
        <end position="903"/>
    </location>
</feature>
<feature type="active site" description="For nuclease activity" evidence="15">
    <location>
        <position position="1161"/>
    </location>
</feature>
<keyword evidence="10 15" id="KW-0238">DNA-binding</keyword>
<dbReference type="Pfam" id="PF13361">
    <property type="entry name" value="UvrD_C"/>
    <property type="match status" value="1"/>
</dbReference>
<comment type="caution">
    <text evidence="20">The sequence shown here is derived from an EMBL/GenBank/DDBJ whole genome shotgun (WGS) entry which is preliminary data.</text>
</comment>
<evidence type="ECO:0000256" key="7">
    <source>
        <dbReference type="ARBA" id="ARBA00022839"/>
    </source>
</evidence>
<dbReference type="GO" id="GO:0000287">
    <property type="term" value="F:magnesium ion binding"/>
    <property type="evidence" value="ECO:0007669"/>
    <property type="project" value="UniProtKB-UniRule"/>
</dbReference>
<evidence type="ECO:0000256" key="5">
    <source>
        <dbReference type="ARBA" id="ARBA00022801"/>
    </source>
</evidence>
<evidence type="ECO:0000259" key="19">
    <source>
        <dbReference type="PROSITE" id="PS51217"/>
    </source>
</evidence>
<dbReference type="InterPro" id="IPR011604">
    <property type="entry name" value="PDDEXK-like_dom_sf"/>
</dbReference>
<dbReference type="PROSITE" id="PS51198">
    <property type="entry name" value="UVRD_HELICASE_ATP_BIND"/>
    <property type="match status" value="1"/>
</dbReference>
<evidence type="ECO:0000313" key="20">
    <source>
        <dbReference type="EMBL" id="MDA7418382.1"/>
    </source>
</evidence>
<dbReference type="Gene3D" id="3.40.50.300">
    <property type="entry name" value="P-loop containing nucleotide triphosphate hydrolases"/>
    <property type="match status" value="2"/>
</dbReference>
<dbReference type="InterPro" id="IPR038726">
    <property type="entry name" value="PDDEXK_AddAB-type"/>
</dbReference>
<keyword evidence="4 15" id="KW-0227">DNA damage</keyword>
<dbReference type="GO" id="GO:0009338">
    <property type="term" value="C:exodeoxyribonuclease V complex"/>
    <property type="evidence" value="ECO:0007669"/>
    <property type="project" value="TreeGrafter"/>
</dbReference>
<evidence type="ECO:0000256" key="15">
    <source>
        <dbReference type="HAMAP-Rule" id="MF_01485"/>
    </source>
</evidence>
<keyword evidence="1 15" id="KW-0540">Nuclease</keyword>
<dbReference type="SUPFAM" id="SSF52540">
    <property type="entry name" value="P-loop containing nucleoside triphosphate hydrolases"/>
    <property type="match status" value="1"/>
</dbReference>
<dbReference type="NCBIfam" id="TIGR00609">
    <property type="entry name" value="recB"/>
    <property type="match status" value="1"/>
</dbReference>
<evidence type="ECO:0000256" key="3">
    <source>
        <dbReference type="ARBA" id="ARBA00022741"/>
    </source>
</evidence>
<dbReference type="GO" id="GO:0043138">
    <property type="term" value="F:3'-5' DNA helicase activity"/>
    <property type="evidence" value="ECO:0007669"/>
    <property type="project" value="UniProtKB-UniRule"/>
</dbReference>
<accession>A0AAE3T0N0</accession>
<evidence type="ECO:0000256" key="9">
    <source>
        <dbReference type="ARBA" id="ARBA00022842"/>
    </source>
</evidence>
<comment type="cofactor">
    <cofactor evidence="15">
        <name>Mg(2+)</name>
        <dbReference type="ChEBI" id="CHEBI:18420"/>
    </cofactor>
    <text evidence="15">Binds 1 Mg(2+) ion per subunit.</text>
</comment>
<keyword evidence="8 15" id="KW-0067">ATP-binding</keyword>
<dbReference type="PROSITE" id="PS51217">
    <property type="entry name" value="UVRD_HELICASE_CTER"/>
    <property type="match status" value="1"/>
</dbReference>
<dbReference type="EC" id="5.6.2.4" evidence="15"/>
<dbReference type="RefSeq" id="WP_271429599.1">
    <property type="nucleotide sequence ID" value="NZ_JAQIPB010000009.1"/>
</dbReference>
<comment type="catalytic activity">
    <reaction evidence="13 15">
        <text>Couples ATP hydrolysis with the unwinding of duplex DNA by translocating in the 3'-5' direction.</text>
        <dbReference type="EC" id="5.6.2.4"/>
    </reaction>
</comment>
<dbReference type="Pfam" id="PF00580">
    <property type="entry name" value="UvrD-helicase"/>
    <property type="match status" value="1"/>
</dbReference>
<keyword evidence="12 15" id="KW-0413">Isomerase</keyword>
<keyword evidence="5 15" id="KW-0378">Hydrolase</keyword>
<dbReference type="AlphaFoldDB" id="A0AAE3T0N0"/>
<name>A0AAE3T0N0_9BURK</name>
<dbReference type="PANTHER" id="PTHR11070">
    <property type="entry name" value="UVRD / RECB / PCRA DNA HELICASE FAMILY MEMBER"/>
    <property type="match status" value="1"/>
</dbReference>
<evidence type="ECO:0000313" key="21">
    <source>
        <dbReference type="Proteomes" id="UP001212602"/>
    </source>
</evidence>
<evidence type="ECO:0000256" key="16">
    <source>
        <dbReference type="PROSITE-ProRule" id="PRU00560"/>
    </source>
</evidence>
<evidence type="ECO:0000256" key="12">
    <source>
        <dbReference type="ARBA" id="ARBA00023235"/>
    </source>
</evidence>
<comment type="miscellaneous">
    <text evidence="15">In the RecBCD complex, RecB has a slow 3'-5' helicase, an exonuclease activity and loads RecA onto ssDNA, RecD has a fast 5'-3' helicase activity, while RecC stimulates the ATPase and processivity of the RecB helicase and contributes to recognition of the Chi site.</text>
</comment>
<keyword evidence="21" id="KW-1185">Reference proteome</keyword>
<keyword evidence="2 15" id="KW-0479">Metal-binding</keyword>
<dbReference type="CDD" id="cd22352">
    <property type="entry name" value="RecB_C-like"/>
    <property type="match status" value="1"/>
</dbReference>
<dbReference type="Gene3D" id="1.10.486.10">
    <property type="entry name" value="PCRA, domain 4"/>
    <property type="match status" value="1"/>
</dbReference>
<evidence type="ECO:0000256" key="6">
    <source>
        <dbReference type="ARBA" id="ARBA00022806"/>
    </source>
</evidence>
<feature type="binding site" evidence="15">
    <location>
        <position position="1161"/>
    </location>
    <ligand>
        <name>Mg(2+)</name>
        <dbReference type="ChEBI" id="CHEBI:18420"/>
    </ligand>
</feature>
<dbReference type="InterPro" id="IPR000212">
    <property type="entry name" value="DNA_helicase_UvrD/REP"/>
</dbReference>
<dbReference type="GO" id="GO:0005524">
    <property type="term" value="F:ATP binding"/>
    <property type="evidence" value="ECO:0007669"/>
    <property type="project" value="UniProtKB-UniRule"/>
</dbReference>
<comment type="catalytic activity">
    <reaction evidence="15">
        <text>Exonucleolytic cleavage (in the presence of ATP) in either 5'- to 3'- or 3'- to 5'-direction to yield 5'-phosphooligonucleotides.</text>
        <dbReference type="EC" id="3.1.11.5"/>
    </reaction>
</comment>
<evidence type="ECO:0000256" key="13">
    <source>
        <dbReference type="ARBA" id="ARBA00034617"/>
    </source>
</evidence>
<feature type="binding site" evidence="16">
    <location>
        <begin position="22"/>
        <end position="29"/>
    </location>
    <ligand>
        <name>ATP</name>
        <dbReference type="ChEBI" id="CHEBI:30616"/>
    </ligand>
</feature>
<protein>
    <recommendedName>
        <fullName evidence="15">RecBCD enzyme subunit RecB</fullName>
        <ecNumber evidence="15">3.1.11.5</ecNumber>
        <ecNumber evidence="15">5.6.2.4</ecNumber>
    </recommendedName>
    <alternativeName>
        <fullName evidence="15">DNA 3'-5' helicase subunit RecB</fullName>
    </alternativeName>
    <alternativeName>
        <fullName evidence="15">Exonuclease V subunit RecB</fullName>
        <shortName evidence="15">ExoV subunit RecB</shortName>
    </alternativeName>
    <alternativeName>
        <fullName evidence="15">Helicase/nuclease RecBCD subunit RecB</fullName>
    </alternativeName>
</protein>
<evidence type="ECO:0000256" key="11">
    <source>
        <dbReference type="ARBA" id="ARBA00023204"/>
    </source>
</evidence>
<evidence type="ECO:0000259" key="18">
    <source>
        <dbReference type="PROSITE" id="PS51198"/>
    </source>
</evidence>
<comment type="function">
    <text evidence="15">A helicase/nuclease that prepares dsDNA breaks (DSB) for recombinational DNA repair. Binds to DSBs and unwinds DNA via a highly rapid and processive ATP-dependent bidirectional helicase activity. Unwinds dsDNA until it encounters a Chi (crossover hotspot instigator) sequence from the 3' direction. Cuts ssDNA a few nucleotides 3' to the Chi site. The properties and activities of the enzyme are changed at Chi. The Chi-altered holoenzyme produces a long 3'-ssDNA overhang and facilitates RecA-binding to the ssDNA for homologous DNA recombination and repair. Holoenzyme degrades any linearized DNA that is unable to undergo homologous recombination. In the holoenzyme this subunit contributes ATPase, 3'-5' helicase, exonuclease activity and loads RecA onto ssDNA.</text>
</comment>
<feature type="binding site" evidence="15">
    <location>
        <position position="1148"/>
    </location>
    <ligand>
        <name>Mg(2+)</name>
        <dbReference type="ChEBI" id="CHEBI:18420"/>
    </ligand>
</feature>
<dbReference type="GO" id="GO:0005829">
    <property type="term" value="C:cytosol"/>
    <property type="evidence" value="ECO:0007669"/>
    <property type="project" value="TreeGrafter"/>
</dbReference>
<dbReference type="GO" id="GO:0003677">
    <property type="term" value="F:DNA binding"/>
    <property type="evidence" value="ECO:0007669"/>
    <property type="project" value="UniProtKB-UniRule"/>
</dbReference>
<dbReference type="InterPro" id="IPR014016">
    <property type="entry name" value="UvrD-like_ATP-bd"/>
</dbReference>
<feature type="region of interest" description="Disordered" evidence="17">
    <location>
        <begin position="970"/>
        <end position="993"/>
    </location>
</feature>
<organism evidence="20 21">
    <name type="scientific">Xenophilus arseniciresistens</name>
    <dbReference type="NCBI Taxonomy" id="1283306"/>
    <lineage>
        <taxon>Bacteria</taxon>
        <taxon>Pseudomonadati</taxon>
        <taxon>Pseudomonadota</taxon>
        <taxon>Betaproteobacteria</taxon>
        <taxon>Burkholderiales</taxon>
        <taxon>Comamonadaceae</taxon>
        <taxon>Xenophilus</taxon>
    </lineage>
</organism>
<proteinExistence type="inferred from homology"/>
<dbReference type="InterPro" id="IPR011335">
    <property type="entry name" value="Restrct_endonuc-II-like"/>
</dbReference>
<comment type="domain">
    <text evidence="15">The C-terminal domain has nuclease activity and interacts with RecD. It interacts with RecA, facilitating its loading onto ssDNA.</text>
</comment>
<comment type="catalytic activity">
    <reaction evidence="14 15">
        <text>ATP + H2O = ADP + phosphate + H(+)</text>
        <dbReference type="Rhea" id="RHEA:13065"/>
        <dbReference type="ChEBI" id="CHEBI:15377"/>
        <dbReference type="ChEBI" id="CHEBI:15378"/>
        <dbReference type="ChEBI" id="CHEBI:30616"/>
        <dbReference type="ChEBI" id="CHEBI:43474"/>
        <dbReference type="ChEBI" id="CHEBI:456216"/>
        <dbReference type="EC" id="5.6.2.4"/>
    </reaction>
</comment>
<reference evidence="20" key="1">
    <citation type="submission" date="2023-01" db="EMBL/GenBank/DDBJ databases">
        <title>Xenophilus mangrovi sp. nov., isolated from soil of Mangrove nature reserve.</title>
        <authorList>
            <person name="Xu S."/>
            <person name="Liu Z."/>
            <person name="Xu Y."/>
        </authorList>
    </citation>
    <scope>NUCLEOTIDE SEQUENCE</scope>
    <source>
        <strain evidence="20">YW8</strain>
    </source>
</reference>
<keyword evidence="6 15" id="KW-0347">Helicase</keyword>
<dbReference type="PANTHER" id="PTHR11070:SF23">
    <property type="entry name" value="RECBCD ENZYME SUBUNIT RECB"/>
    <property type="match status" value="1"/>
</dbReference>
<dbReference type="InterPro" id="IPR004586">
    <property type="entry name" value="RecB"/>
</dbReference>
<keyword evidence="3 15" id="KW-0547">Nucleotide-binding</keyword>
<dbReference type="InterPro" id="IPR014017">
    <property type="entry name" value="DNA_helicase_UvrD-like_C"/>
</dbReference>
<dbReference type="EMBL" id="JAQIPB010000009">
    <property type="protein sequence ID" value="MDA7418382.1"/>
    <property type="molecule type" value="Genomic_DNA"/>
</dbReference>
<sequence length="1260" mass="138576">MSTVQTLDPLRFPLHGQRLIEASAGTGKTFTIALLYLRLVLGHGGDAAAPRALTPPEILVVTFTEAATQELRERIRARLDQAARVFADEAQEPDALLLALRADHPREQWAACAHRLRVAAQWMDEAAVATIHGWCWRMLREHAFDSGSLLQQQLQTDLRALQRQVLHDHWRRHFYPLNAMASRALLSCFKTPEALWQAVQPLLRRADAALRHQGAPLDVGSDPLAQLQALGAAQQQAEALEDEARRLWRQDRAALEQLWWAARAQLNGNSYRGKDDDAIFASWLQALADWSAGGEAPEKVARFGAAGARLKKGHALPDHPALHAIDAWQAAQSGTVDDALRARLLAHAAREIAAALAQEKARRAELGFDDLLQQLDSALHRRGGEALAARIRTQFPVALIDEFQDTDPTQYRIFKRIYDPPPPPLAEGRGEDSALIMIGDPKQAIYAFRGADIRTYLRARRDTQGSHYALGTNFRSTDAVVHAVNALFLRAEQGPRGAFRFRSDDGDDPVPFVPVQAQGRREHLQIDGQSAPALTLWSQLPEEGEAVGMGVYRAQQAEVAASEVVRWLAGAAEGRTGFVEAHKPFKPLRPADIAVLVRSRTEAQAIRDALSARGLRSVYLSDRESVFGTPEAADLQHWLRACAEPADEALLRTALATRTLGLSLQALHRLREDEAAWEEVALRFRELHALWQRRGVLPMLHQLLHDFGLPARWLAQAEGGERRLTNVLHIAEWLQRRAVELDGEHALLRAFAERLADPEGEEDVLRLESDAALIQVVTIHKSKGLEYPLVLLPFIAAWRESPRQSSRALDFHDEQLDAPVIELDGKDGHAAARAAEAQLAEDMRLLYVALTRARHGLWLGVAPLCSGAGKAIALERGALGQVLSPATPLRSRAEYEAALQALASDCPAIAVQPAPAPDAARWQAPRAPATGQARRPQRRGHAPWWIASYSALVQTLEPAAMMGLPLPQADARLPEPEDAQQARALEDGAPPPPEPQAALLPAVAPAAGSVHAFPKGAEPGSFLHGLLEWCAQQGFGRVAGPGAQQQQALRDLIARRCQVRGWQAWIEPLCQWVPRWLAMTLPLHDADAGPAALATLTHYQSEMEFWLPVPGVAAQQIDALAQAHCLPGLPRPALAPTQMAGMLKGFIDLVFEHEGRWWVADYKSNWLGPDDAAYDSAALQQSLLAHRYDVQYLLYLFALHRLLATRLPDYDYERHVGGAVYLFLRGADSPTQGVFATKPPLALIEAMDELFGVVGTEAAP</sequence>
<dbReference type="Proteomes" id="UP001212602">
    <property type="component" value="Unassembled WGS sequence"/>
</dbReference>
<evidence type="ECO:0000256" key="17">
    <source>
        <dbReference type="SAM" id="MobiDB-lite"/>
    </source>
</evidence>
<dbReference type="SUPFAM" id="SSF52980">
    <property type="entry name" value="Restriction endonuclease-like"/>
    <property type="match status" value="1"/>
</dbReference>
<evidence type="ECO:0000256" key="10">
    <source>
        <dbReference type="ARBA" id="ARBA00023125"/>
    </source>
</evidence>